<keyword evidence="2" id="KW-1185">Reference proteome</keyword>
<gene>
    <name evidence="1" type="ORF">E2C01_049952</name>
</gene>
<dbReference type="Proteomes" id="UP000324222">
    <property type="component" value="Unassembled WGS sequence"/>
</dbReference>
<comment type="caution">
    <text evidence="1">The sequence shown here is derived from an EMBL/GenBank/DDBJ whole genome shotgun (WGS) entry which is preliminary data.</text>
</comment>
<evidence type="ECO:0000313" key="2">
    <source>
        <dbReference type="Proteomes" id="UP000324222"/>
    </source>
</evidence>
<name>A0A5B7GF81_PORTR</name>
<sequence length="86" mass="9024">MTNEPDITYGTLADIDAAAEEWMTTIKDAAASHIPKVGVILYGAAAYGFVCTLADIDAAADKCMTTIKDAASSHILKAKPYVAPPH</sequence>
<accession>A0A5B7GF81</accession>
<evidence type="ECO:0000313" key="1">
    <source>
        <dbReference type="EMBL" id="MPC56003.1"/>
    </source>
</evidence>
<protein>
    <submittedName>
        <fullName evidence="1">Uncharacterized protein</fullName>
    </submittedName>
</protein>
<organism evidence="1 2">
    <name type="scientific">Portunus trituberculatus</name>
    <name type="common">Swimming crab</name>
    <name type="synonym">Neptunus trituberculatus</name>
    <dbReference type="NCBI Taxonomy" id="210409"/>
    <lineage>
        <taxon>Eukaryota</taxon>
        <taxon>Metazoa</taxon>
        <taxon>Ecdysozoa</taxon>
        <taxon>Arthropoda</taxon>
        <taxon>Crustacea</taxon>
        <taxon>Multicrustacea</taxon>
        <taxon>Malacostraca</taxon>
        <taxon>Eumalacostraca</taxon>
        <taxon>Eucarida</taxon>
        <taxon>Decapoda</taxon>
        <taxon>Pleocyemata</taxon>
        <taxon>Brachyura</taxon>
        <taxon>Eubrachyura</taxon>
        <taxon>Portunoidea</taxon>
        <taxon>Portunidae</taxon>
        <taxon>Portuninae</taxon>
        <taxon>Portunus</taxon>
    </lineage>
</organism>
<reference evidence="1 2" key="1">
    <citation type="submission" date="2019-05" db="EMBL/GenBank/DDBJ databases">
        <title>Another draft genome of Portunus trituberculatus and its Hox gene families provides insights of decapod evolution.</title>
        <authorList>
            <person name="Jeong J.-H."/>
            <person name="Song I."/>
            <person name="Kim S."/>
            <person name="Choi T."/>
            <person name="Kim D."/>
            <person name="Ryu S."/>
            <person name="Kim W."/>
        </authorList>
    </citation>
    <scope>NUCLEOTIDE SEQUENCE [LARGE SCALE GENOMIC DNA]</scope>
    <source>
        <tissue evidence="1">Muscle</tissue>
    </source>
</reference>
<dbReference type="AlphaFoldDB" id="A0A5B7GF81"/>
<dbReference type="EMBL" id="VSRR010013619">
    <property type="protein sequence ID" value="MPC56003.1"/>
    <property type="molecule type" value="Genomic_DNA"/>
</dbReference>
<proteinExistence type="predicted"/>